<gene>
    <name evidence="2" type="ORF">CesoFtcFv8_026967</name>
</gene>
<dbReference type="Proteomes" id="UP001335648">
    <property type="component" value="Unassembled WGS sequence"/>
</dbReference>
<feature type="transmembrane region" description="Helical" evidence="1">
    <location>
        <begin position="46"/>
        <end position="66"/>
    </location>
</feature>
<sequence>MERGRGGAGRFLCGTPRLLFVCTCPCMGLMLFSVPRLTGPSLFMPFALIIWAGLSAGELAGVLRAAK</sequence>
<keyword evidence="1" id="KW-0472">Membrane</keyword>
<keyword evidence="1" id="KW-1133">Transmembrane helix</keyword>
<organism evidence="2 3">
    <name type="scientific">Champsocephalus esox</name>
    <name type="common">pike icefish</name>
    <dbReference type="NCBI Taxonomy" id="159716"/>
    <lineage>
        <taxon>Eukaryota</taxon>
        <taxon>Metazoa</taxon>
        <taxon>Chordata</taxon>
        <taxon>Craniata</taxon>
        <taxon>Vertebrata</taxon>
        <taxon>Euteleostomi</taxon>
        <taxon>Actinopterygii</taxon>
        <taxon>Neopterygii</taxon>
        <taxon>Teleostei</taxon>
        <taxon>Neoteleostei</taxon>
        <taxon>Acanthomorphata</taxon>
        <taxon>Eupercaria</taxon>
        <taxon>Perciformes</taxon>
        <taxon>Notothenioidei</taxon>
        <taxon>Channichthyidae</taxon>
        <taxon>Champsocephalus</taxon>
    </lineage>
</organism>
<evidence type="ECO:0000313" key="2">
    <source>
        <dbReference type="EMBL" id="KAK5875943.1"/>
    </source>
</evidence>
<name>A0AAN8B0M6_9TELE</name>
<proteinExistence type="predicted"/>
<dbReference type="AlphaFoldDB" id="A0AAN8B0M6"/>
<dbReference type="EMBL" id="JAULUE010002068">
    <property type="protein sequence ID" value="KAK5875943.1"/>
    <property type="molecule type" value="Genomic_DNA"/>
</dbReference>
<evidence type="ECO:0000256" key="1">
    <source>
        <dbReference type="SAM" id="Phobius"/>
    </source>
</evidence>
<evidence type="ECO:0000313" key="3">
    <source>
        <dbReference type="Proteomes" id="UP001335648"/>
    </source>
</evidence>
<reference evidence="2 3" key="1">
    <citation type="journal article" date="2023" name="Mol. Biol. Evol.">
        <title>Genomics of Secondarily Temperate Adaptation in the Only Non-Antarctic Icefish.</title>
        <authorList>
            <person name="Rivera-Colon A.G."/>
            <person name="Rayamajhi N."/>
            <person name="Minhas B.F."/>
            <person name="Madrigal G."/>
            <person name="Bilyk K.T."/>
            <person name="Yoon V."/>
            <person name="Hune M."/>
            <person name="Gregory S."/>
            <person name="Cheng C.H.C."/>
            <person name="Catchen J.M."/>
        </authorList>
    </citation>
    <scope>NUCLEOTIDE SEQUENCE [LARGE SCALE GENOMIC DNA]</scope>
    <source>
        <strain evidence="2">JC2023a</strain>
    </source>
</reference>
<comment type="caution">
    <text evidence="2">The sequence shown here is derived from an EMBL/GenBank/DDBJ whole genome shotgun (WGS) entry which is preliminary data.</text>
</comment>
<keyword evidence="1" id="KW-0812">Transmembrane</keyword>
<accession>A0AAN8B0M6</accession>
<feature type="transmembrane region" description="Helical" evidence="1">
    <location>
        <begin position="12"/>
        <end position="34"/>
    </location>
</feature>
<keyword evidence="3" id="KW-1185">Reference proteome</keyword>
<protein>
    <submittedName>
        <fullName evidence="2">Uncharacterized protein</fullName>
    </submittedName>
</protein>